<dbReference type="InterPro" id="IPR036291">
    <property type="entry name" value="NAD(P)-bd_dom_sf"/>
</dbReference>
<evidence type="ECO:0000313" key="2">
    <source>
        <dbReference type="EMBL" id="MEE2057151.1"/>
    </source>
</evidence>
<dbReference type="PANTHER" id="PTHR15020">
    <property type="entry name" value="FLAVIN REDUCTASE-RELATED"/>
    <property type="match status" value="1"/>
</dbReference>
<protein>
    <submittedName>
        <fullName evidence="2">SDR family oxidoreductase</fullName>
    </submittedName>
</protein>
<evidence type="ECO:0000259" key="1">
    <source>
        <dbReference type="Pfam" id="PF13460"/>
    </source>
</evidence>
<gene>
    <name evidence="2" type="ORF">Q7514_06375</name>
</gene>
<reference evidence="2 3" key="1">
    <citation type="submission" date="2023-07" db="EMBL/GenBank/DDBJ databases">
        <authorList>
            <person name="Girao M."/>
            <person name="Carvalho M.F."/>
        </authorList>
    </citation>
    <scope>NUCLEOTIDE SEQUENCE [LARGE SCALE GENOMIC DNA]</scope>
    <source>
        <strain evidence="2 3">YIM65754</strain>
    </source>
</reference>
<dbReference type="RefSeq" id="WP_330132402.1">
    <property type="nucleotide sequence ID" value="NZ_JAUTXY010000002.1"/>
</dbReference>
<organism evidence="2 3">
    <name type="scientific">Rhodococcus artemisiae</name>
    <dbReference type="NCBI Taxonomy" id="714159"/>
    <lineage>
        <taxon>Bacteria</taxon>
        <taxon>Bacillati</taxon>
        <taxon>Actinomycetota</taxon>
        <taxon>Actinomycetes</taxon>
        <taxon>Mycobacteriales</taxon>
        <taxon>Nocardiaceae</taxon>
        <taxon>Rhodococcus</taxon>
    </lineage>
</organism>
<sequence length="221" mass="23783">MGGLHLHLVIAGASGATGRLLIDNAVAAGHTITALVRPGSTFDAPNGVRMLEAQVTTDRELTLPDSTDAVISTLGKRSYDDTDPVCTAGTENLLAAMQRQGIHRIVTVSASPVLRSGAGEPWWFRRTVRPMVRRKGPNIYADLEAMEEVLRSASSFCDWTILRPGYLVDKPARGHRLVPQANSIASVHRADLAGALLEVVQNPDTCRRAYGVAPHSSKERA</sequence>
<accession>A0ABU7L6H9</accession>
<feature type="domain" description="NAD(P)-binding" evidence="1">
    <location>
        <begin position="12"/>
        <end position="203"/>
    </location>
</feature>
<dbReference type="Gene3D" id="3.40.50.720">
    <property type="entry name" value="NAD(P)-binding Rossmann-like Domain"/>
    <property type="match status" value="1"/>
</dbReference>
<dbReference type="EMBL" id="JAUTXY010000002">
    <property type="protein sequence ID" value="MEE2057151.1"/>
    <property type="molecule type" value="Genomic_DNA"/>
</dbReference>
<keyword evidence="3" id="KW-1185">Reference proteome</keyword>
<dbReference type="PANTHER" id="PTHR15020:SF50">
    <property type="entry name" value="UPF0659 PROTEIN YMR090W"/>
    <property type="match status" value="1"/>
</dbReference>
<dbReference type="InterPro" id="IPR016040">
    <property type="entry name" value="NAD(P)-bd_dom"/>
</dbReference>
<comment type="caution">
    <text evidence="2">The sequence shown here is derived from an EMBL/GenBank/DDBJ whole genome shotgun (WGS) entry which is preliminary data.</text>
</comment>
<dbReference type="SUPFAM" id="SSF51735">
    <property type="entry name" value="NAD(P)-binding Rossmann-fold domains"/>
    <property type="match status" value="1"/>
</dbReference>
<proteinExistence type="predicted"/>
<name>A0ABU7L6H9_9NOCA</name>
<dbReference type="Proteomes" id="UP001336020">
    <property type="component" value="Unassembled WGS sequence"/>
</dbReference>
<evidence type="ECO:0000313" key="3">
    <source>
        <dbReference type="Proteomes" id="UP001336020"/>
    </source>
</evidence>
<dbReference type="Pfam" id="PF13460">
    <property type="entry name" value="NAD_binding_10"/>
    <property type="match status" value="1"/>
</dbReference>